<accession>A0A8T2RP65</accession>
<dbReference type="Proteomes" id="UP000825935">
    <property type="component" value="Chromosome 26"/>
</dbReference>
<dbReference type="InterPro" id="IPR036875">
    <property type="entry name" value="Znf_CCHC_sf"/>
</dbReference>
<evidence type="ECO:0000256" key="2">
    <source>
        <dbReference type="SAM" id="MobiDB-lite"/>
    </source>
</evidence>
<dbReference type="Pfam" id="PF14223">
    <property type="entry name" value="Retrotran_gag_2"/>
    <property type="match status" value="1"/>
</dbReference>
<feature type="compositionally biased region" description="Basic residues" evidence="2">
    <location>
        <begin position="186"/>
        <end position="203"/>
    </location>
</feature>
<proteinExistence type="predicted"/>
<keyword evidence="1" id="KW-0862">Zinc</keyword>
<dbReference type="AlphaFoldDB" id="A0A8T2RP65"/>
<feature type="region of interest" description="Disordered" evidence="2">
    <location>
        <begin position="171"/>
        <end position="203"/>
    </location>
</feature>
<dbReference type="EMBL" id="CM035431">
    <property type="protein sequence ID" value="KAH7297375.1"/>
    <property type="molecule type" value="Genomic_DNA"/>
</dbReference>
<feature type="domain" description="CCHC-type" evidence="3">
    <location>
        <begin position="210"/>
        <end position="224"/>
    </location>
</feature>
<evidence type="ECO:0000313" key="4">
    <source>
        <dbReference type="EMBL" id="KAH7297375.1"/>
    </source>
</evidence>
<keyword evidence="1" id="KW-0863">Zinc-finger</keyword>
<organism evidence="4 5">
    <name type="scientific">Ceratopteris richardii</name>
    <name type="common">Triangle waterfern</name>
    <dbReference type="NCBI Taxonomy" id="49495"/>
    <lineage>
        <taxon>Eukaryota</taxon>
        <taxon>Viridiplantae</taxon>
        <taxon>Streptophyta</taxon>
        <taxon>Embryophyta</taxon>
        <taxon>Tracheophyta</taxon>
        <taxon>Polypodiopsida</taxon>
        <taxon>Polypodiidae</taxon>
        <taxon>Polypodiales</taxon>
        <taxon>Pteridineae</taxon>
        <taxon>Pteridaceae</taxon>
        <taxon>Parkerioideae</taxon>
        <taxon>Ceratopteris</taxon>
    </lineage>
</organism>
<sequence>MASTSSDVKSLFEIKRFEGNGFDLWKERMLGILFLKDCEGALEEVKPEDMTDAAWMNLNKKAITYIKMAYIKMAVSYEILVDLKGLTTAFELVCMQLDESKSAAEHLSLFTGTLSQLQDSGLPPLDDNLKAIFLLMTLPDSWETLVVSLSNSPSLTFDGVRGSILNEEIRRKASGEGSGSANVARGRTKKKSGNVQRNRSKSKGKAEVTCYQCGRKGHKKPDCRFYKAELERKKNTGDRKKKDTKNEAHDTSKDKDKEKANAAMDMYILEITMLVQLKVLAQCISQWMVPMSWFCMM</sequence>
<keyword evidence="1" id="KW-0479">Metal-binding</keyword>
<dbReference type="GO" id="GO:0003676">
    <property type="term" value="F:nucleic acid binding"/>
    <property type="evidence" value="ECO:0007669"/>
    <property type="project" value="InterPro"/>
</dbReference>
<feature type="region of interest" description="Disordered" evidence="2">
    <location>
        <begin position="234"/>
        <end position="257"/>
    </location>
</feature>
<protein>
    <recommendedName>
        <fullName evidence="3">CCHC-type domain-containing protein</fullName>
    </recommendedName>
</protein>
<dbReference type="InterPro" id="IPR001878">
    <property type="entry name" value="Znf_CCHC"/>
</dbReference>
<name>A0A8T2RP65_CERRI</name>
<comment type="caution">
    <text evidence="4">The sequence shown here is derived from an EMBL/GenBank/DDBJ whole genome shotgun (WGS) entry which is preliminary data.</text>
</comment>
<evidence type="ECO:0000259" key="3">
    <source>
        <dbReference type="PROSITE" id="PS50158"/>
    </source>
</evidence>
<keyword evidence="5" id="KW-1185">Reference proteome</keyword>
<reference evidence="4" key="1">
    <citation type="submission" date="2021-08" db="EMBL/GenBank/DDBJ databases">
        <title>WGS assembly of Ceratopteris richardii.</title>
        <authorList>
            <person name="Marchant D.B."/>
            <person name="Chen G."/>
            <person name="Jenkins J."/>
            <person name="Shu S."/>
            <person name="Leebens-Mack J."/>
            <person name="Grimwood J."/>
            <person name="Schmutz J."/>
            <person name="Soltis P."/>
            <person name="Soltis D."/>
            <person name="Chen Z.-H."/>
        </authorList>
    </citation>
    <scope>NUCLEOTIDE SEQUENCE</scope>
    <source>
        <strain evidence="4">Whitten #5841</strain>
        <tissue evidence="4">Leaf</tissue>
    </source>
</reference>
<dbReference type="OMA" id="TAHINEF"/>
<gene>
    <name evidence="4" type="ORF">KP509_26G066900</name>
</gene>
<dbReference type="PROSITE" id="PS50158">
    <property type="entry name" value="ZF_CCHC"/>
    <property type="match status" value="1"/>
</dbReference>
<dbReference type="GO" id="GO:0008270">
    <property type="term" value="F:zinc ion binding"/>
    <property type="evidence" value="ECO:0007669"/>
    <property type="project" value="UniProtKB-KW"/>
</dbReference>
<evidence type="ECO:0000256" key="1">
    <source>
        <dbReference type="PROSITE-ProRule" id="PRU00047"/>
    </source>
</evidence>
<dbReference type="SUPFAM" id="SSF57756">
    <property type="entry name" value="Retrovirus zinc finger-like domains"/>
    <property type="match status" value="1"/>
</dbReference>
<dbReference type="OrthoDB" id="418757at2759"/>
<evidence type="ECO:0000313" key="5">
    <source>
        <dbReference type="Proteomes" id="UP000825935"/>
    </source>
</evidence>